<evidence type="ECO:0000313" key="2">
    <source>
        <dbReference type="Proteomes" id="UP001178507"/>
    </source>
</evidence>
<keyword evidence="2" id="KW-1185">Reference proteome</keyword>
<dbReference type="AlphaFoldDB" id="A0AA36J1W8"/>
<protein>
    <submittedName>
        <fullName evidence="1">Uncharacterized protein</fullName>
    </submittedName>
</protein>
<dbReference type="Proteomes" id="UP001178507">
    <property type="component" value="Unassembled WGS sequence"/>
</dbReference>
<evidence type="ECO:0000313" key="1">
    <source>
        <dbReference type="EMBL" id="CAJ1398103.1"/>
    </source>
</evidence>
<accession>A0AA36J1W8</accession>
<gene>
    <name evidence="1" type="ORF">EVOR1521_LOCUS21974</name>
</gene>
<proteinExistence type="predicted"/>
<sequence>MATHATTEPRRCTAHLYDSSLLRGTTSAVLLNRFGSILKSTAGGIGLAHSGEDSYTKSEVASGGQLDIFLSHSLSE</sequence>
<name>A0AA36J1W8_9DINO</name>
<organism evidence="1 2">
    <name type="scientific">Effrenium voratum</name>
    <dbReference type="NCBI Taxonomy" id="2562239"/>
    <lineage>
        <taxon>Eukaryota</taxon>
        <taxon>Sar</taxon>
        <taxon>Alveolata</taxon>
        <taxon>Dinophyceae</taxon>
        <taxon>Suessiales</taxon>
        <taxon>Symbiodiniaceae</taxon>
        <taxon>Effrenium</taxon>
    </lineage>
</organism>
<comment type="caution">
    <text evidence="1">The sequence shown here is derived from an EMBL/GenBank/DDBJ whole genome shotgun (WGS) entry which is preliminary data.</text>
</comment>
<dbReference type="EMBL" id="CAUJNA010003290">
    <property type="protein sequence ID" value="CAJ1398103.1"/>
    <property type="molecule type" value="Genomic_DNA"/>
</dbReference>
<reference evidence="1" key="1">
    <citation type="submission" date="2023-08" db="EMBL/GenBank/DDBJ databases">
        <authorList>
            <person name="Chen Y."/>
            <person name="Shah S."/>
            <person name="Dougan E. K."/>
            <person name="Thang M."/>
            <person name="Chan C."/>
        </authorList>
    </citation>
    <scope>NUCLEOTIDE SEQUENCE</scope>
</reference>